<feature type="region of interest" description="Disordered" evidence="1">
    <location>
        <begin position="352"/>
        <end position="392"/>
    </location>
</feature>
<dbReference type="InterPro" id="IPR014819">
    <property type="entry name" value="PriCT_2"/>
</dbReference>
<dbReference type="Pfam" id="PF13362">
    <property type="entry name" value="Toprim_3"/>
    <property type="match status" value="1"/>
</dbReference>
<evidence type="ECO:0000259" key="3">
    <source>
        <dbReference type="Pfam" id="PF08707"/>
    </source>
</evidence>
<feature type="compositionally biased region" description="Low complexity" evidence="1">
    <location>
        <begin position="381"/>
        <end position="392"/>
    </location>
</feature>
<evidence type="ECO:0000259" key="4">
    <source>
        <dbReference type="Pfam" id="PF13362"/>
    </source>
</evidence>
<evidence type="ECO:0000256" key="1">
    <source>
        <dbReference type="SAM" id="MobiDB-lite"/>
    </source>
</evidence>
<protein>
    <submittedName>
        <fullName evidence="5">DNA primase/helicase</fullName>
    </submittedName>
</protein>
<dbReference type="Pfam" id="PF08707">
    <property type="entry name" value="PriCT_2"/>
    <property type="match status" value="1"/>
</dbReference>
<name>A0ABR9H8W9_9BACT</name>
<dbReference type="EMBL" id="JADBGG010000045">
    <property type="protein sequence ID" value="MBE1427125.1"/>
    <property type="molecule type" value="Genomic_DNA"/>
</dbReference>
<evidence type="ECO:0000313" key="5">
    <source>
        <dbReference type="EMBL" id="MBE1427125.1"/>
    </source>
</evidence>
<feature type="domain" description="Toprim" evidence="4">
    <location>
        <begin position="242"/>
        <end position="341"/>
    </location>
</feature>
<dbReference type="InterPro" id="IPR034154">
    <property type="entry name" value="TOPRIM_DnaG/twinkle"/>
</dbReference>
<evidence type="ECO:0000259" key="2">
    <source>
        <dbReference type="Pfam" id="PF06048"/>
    </source>
</evidence>
<proteinExistence type="predicted"/>
<accession>A0ABR9H8W9</accession>
<keyword evidence="6" id="KW-1185">Reference proteome</keyword>
<reference evidence="5 6" key="1">
    <citation type="submission" date="2020-10" db="EMBL/GenBank/DDBJ databases">
        <title>Genomic Encyclopedia of Type Strains, Phase IV (KMG-IV): sequencing the most valuable type-strain genomes for metagenomic binning, comparative biology and taxonomic classification.</title>
        <authorList>
            <person name="Goeker M."/>
        </authorList>
    </citation>
    <scope>NUCLEOTIDE SEQUENCE [LARGE SCALE GENOMIC DNA]</scope>
    <source>
        <strain evidence="5 6">DSM 4194</strain>
    </source>
</reference>
<dbReference type="CDD" id="cd01029">
    <property type="entry name" value="TOPRIM_primases"/>
    <property type="match status" value="1"/>
</dbReference>
<dbReference type="Pfam" id="PF06048">
    <property type="entry name" value="DUF927"/>
    <property type="match status" value="1"/>
</dbReference>
<gene>
    <name evidence="5" type="ORF">H4684_003813</name>
</gene>
<sequence>MSYIPRQDDGPAAMERAADALEYIDAHDREIWLRMGMALKSEFGEVGFAIWDDWSGSADNYSQHDAMTVWRGIKSGGGVGIGSLFHLARENGWRDDVTYTAETMTPEQVEQRRQARMQATAQAEAEIQQEQARAAKWAVEIWHRAAPVQINPYLERKQVSSTATIRQIDVSVVNEMIGYRLKSKGEELEGDVLVVPIRRAGSTGLCSLEFIDGTGRKTALAGRGTKSGAYWATERFDRPAILLVGEGVATVLSASQDAQLPAVAALSCGNLKSVAVAMREQYPNAKIIMLADLDKQTGEPDQHAIDAAAAVDGYVAVPDFGQDRESGQTDFNDLHVAMGPDAVREFITKSSQPLKKGGAGGADGASPSGPGVKPCPTTENGSGASGAAGPKSGAAMPKGYFVNAAGLHYLDDSNPDKEPVPYRLGPVIEVLGWTRNTDSREWGQLLRWRDPDGVVHEWAMPASLLFDRAGGWVAELVRGGWIPEPGQKQRAWLAAFFSKSNPPERVRCVSSVGWHHGRFVLPDHVYGLPGAEPIVMQSAMSANPYQQAGGLAGWQETIGKWSVSNSRLTLAVCLALSGPLLAKAGMGPGGVNMFGTSSTGKSTCLLAGLSVWGGPDAKASWNATKNGLEGALEIHNDTFYALDEMSEAPGRSMSKVVYMLGNGAGRARAHQDGSARRVRKWRCAVFSTGEIRVEDKLKAEGQQCRAGHGVRLLELPADAGGGLGCWEDLHGHATGAEFSQSITDAVSDHHGHAGRAFVQNLIDREQDLTIATDLDAITKAWTPEGASGQVVRCVRRFALMAVAGELATVLEVTPWTPGHAMQMVKRCLDDWLQARGTTGDMEHGQAVQQVLSYLARYGQARFENLDTPEPGRIIDRSGFKRTSTGGRVQFVFLPDQLAAVVPGLNITQAVKSLDKAGLLRRNDKHLSQKITLPELGRCRCYVIEPPDLEGGDVC</sequence>
<comment type="caution">
    <text evidence="5">The sequence shown here is derived from an EMBL/GenBank/DDBJ whole genome shotgun (WGS) entry which is preliminary data.</text>
</comment>
<organism evidence="5 6">
    <name type="scientific">Desulfomicrobium macestii</name>
    <dbReference type="NCBI Taxonomy" id="90731"/>
    <lineage>
        <taxon>Bacteria</taxon>
        <taxon>Pseudomonadati</taxon>
        <taxon>Thermodesulfobacteriota</taxon>
        <taxon>Desulfovibrionia</taxon>
        <taxon>Desulfovibrionales</taxon>
        <taxon>Desulfomicrobiaceae</taxon>
        <taxon>Desulfomicrobium</taxon>
    </lineage>
</organism>
<feature type="domain" description="Primase C-terminal 2" evidence="3">
    <location>
        <begin position="18"/>
        <end position="88"/>
    </location>
</feature>
<dbReference type="RefSeq" id="WP_192624913.1">
    <property type="nucleotide sequence ID" value="NZ_JADBGG010000045.1"/>
</dbReference>
<dbReference type="InterPro" id="IPR006171">
    <property type="entry name" value="TOPRIM_dom"/>
</dbReference>
<dbReference type="InterPro" id="IPR009270">
    <property type="entry name" value="DUF927"/>
</dbReference>
<feature type="domain" description="DUF927" evidence="2">
    <location>
        <begin position="410"/>
        <end position="679"/>
    </location>
</feature>
<evidence type="ECO:0000313" key="6">
    <source>
        <dbReference type="Proteomes" id="UP000639010"/>
    </source>
</evidence>
<dbReference type="Proteomes" id="UP000639010">
    <property type="component" value="Unassembled WGS sequence"/>
</dbReference>